<name>A0ABN8YCK4_RANTA</name>
<evidence type="ECO:0000256" key="1">
    <source>
        <dbReference type="SAM" id="MobiDB-lite"/>
    </source>
</evidence>
<dbReference type="Proteomes" id="UP001176941">
    <property type="component" value="Chromosome 16"/>
</dbReference>
<proteinExistence type="predicted"/>
<evidence type="ECO:0000313" key="3">
    <source>
        <dbReference type="Proteomes" id="UP001176941"/>
    </source>
</evidence>
<evidence type="ECO:0000313" key="2">
    <source>
        <dbReference type="EMBL" id="CAI9158292.1"/>
    </source>
</evidence>
<feature type="compositionally biased region" description="Pro residues" evidence="1">
    <location>
        <begin position="98"/>
        <end position="113"/>
    </location>
</feature>
<keyword evidence="3" id="KW-1185">Reference proteome</keyword>
<feature type="compositionally biased region" description="Basic and acidic residues" evidence="1">
    <location>
        <begin position="1"/>
        <end position="14"/>
    </location>
</feature>
<reference evidence="2" key="1">
    <citation type="submission" date="2023-04" db="EMBL/GenBank/DDBJ databases">
        <authorList>
            <consortium name="ELIXIR-Norway"/>
        </authorList>
    </citation>
    <scope>NUCLEOTIDE SEQUENCE [LARGE SCALE GENOMIC DNA]</scope>
</reference>
<sequence length="126" mass="13061">MSRRGWEGRRDHGRCVFASGLTPTPSPQQEGFLPSCPVLSESQDYSASSGSGGPAGGPVDRRLSVPRQPAGGPGARGQPSVRDILSGTQRSVNLALAHPPPPPAERAPAPPTLDPNELRPAAVEVL</sequence>
<accession>A0ABN8YCK4</accession>
<gene>
    <name evidence="2" type="ORF">MRATA1EN1_LOCUS7254</name>
</gene>
<protein>
    <submittedName>
        <fullName evidence="2">Uncharacterized protein</fullName>
    </submittedName>
</protein>
<dbReference type="EMBL" id="OX459952">
    <property type="protein sequence ID" value="CAI9158292.1"/>
    <property type="molecule type" value="Genomic_DNA"/>
</dbReference>
<feature type="region of interest" description="Disordered" evidence="1">
    <location>
        <begin position="1"/>
        <end position="126"/>
    </location>
</feature>
<organism evidence="2 3">
    <name type="scientific">Rangifer tarandus platyrhynchus</name>
    <name type="common">Svalbard reindeer</name>
    <dbReference type="NCBI Taxonomy" id="3082113"/>
    <lineage>
        <taxon>Eukaryota</taxon>
        <taxon>Metazoa</taxon>
        <taxon>Chordata</taxon>
        <taxon>Craniata</taxon>
        <taxon>Vertebrata</taxon>
        <taxon>Euteleostomi</taxon>
        <taxon>Mammalia</taxon>
        <taxon>Eutheria</taxon>
        <taxon>Laurasiatheria</taxon>
        <taxon>Artiodactyla</taxon>
        <taxon>Ruminantia</taxon>
        <taxon>Pecora</taxon>
        <taxon>Cervidae</taxon>
        <taxon>Odocoileinae</taxon>
        <taxon>Rangifer</taxon>
    </lineage>
</organism>